<sequence length="901" mass="97592">MAVLGTKVHVPRLRRDLVGRPRLTARLSERLDQGAPPRLVLVSAPAGFGKTTALAQGLARLTGSRGHVAWLSLDADDNDPRRFLEHLVAALQSVGEFSEAAGLVAASRAPDLALTSVVNELDLQSGGIVLALDDFHVITAPEVHEMVTFLLDHLPPQAGLAIATRSDPPLPLSRLRARGELVELRAADLRFTPDEARAFLTGVMGLDLRPTEVAALESRTEGWVAGLQLAALSLRGTHDTSEFVADFTGSHRFILDYLVDEVLRSQPEASRRFLLDTSVLQQLTGELCDRVTGGDDGAGRLEALDRNNVFIVPLDEHRGWYRYHHLFAEALRARLSAERPERIPRLHRAAAEWYAAHGFVEEAVGHALRSGDADYAADLVESALPDLRRRRRDVMLREWLTALPDEVTRERPLLGTYLAWTRLVEGDLEGVETVLAQAERALTTRRPVAPAGASLATSEELRTLPATMAVFRASAAQARGDTEAMERHARRALGLTGADDHMARAGALGFLGLAAWGRGDMTSAVDTFSGAVLSMAEAGDVADQLGSTVALADMWVARGRPDKARRVQEDALATSRRHPGATLATLADLHVGLADVLVEQDELEEAAAHLDTARALGESASLLENRYRWFVASARLRRAEGDLDAAAELLAQAEPLHLPGFFPDVRPIPAQLARIRIAQGRLADAWRWAESARALRADDVSYLAEFAQLTLVRLLLAQHRADGESSRLDDAAGRLDRLAPGAVTGGRDGSLLEIRMLQALVHHARRDEAAAIAQLGDVLATAAPTGFVRLFLDEGAPMTELAAHVDGTPVTAALVARLQRTAHARPVVTAQEPQTHGLSERELDVLQLLATARTGPQIANELFVSVNTLRTHTKHIFTKLDVNTRRAAVARAGVLGLIRPL</sequence>
<dbReference type="SMART" id="SM00421">
    <property type="entry name" value="HTH_LUXR"/>
    <property type="match status" value="1"/>
</dbReference>
<dbReference type="EMBL" id="BAABDC010000004">
    <property type="protein sequence ID" value="GAA3709279.1"/>
    <property type="molecule type" value="Genomic_DNA"/>
</dbReference>
<comment type="caution">
    <text evidence="5">The sequence shown here is derived from an EMBL/GenBank/DDBJ whole genome shotgun (WGS) entry which is preliminary data.</text>
</comment>
<dbReference type="Pfam" id="PF17874">
    <property type="entry name" value="TPR_MalT"/>
    <property type="match status" value="1"/>
</dbReference>
<protein>
    <submittedName>
        <fullName evidence="5">LuxR C-terminal-related transcriptional regulator</fullName>
    </submittedName>
</protein>
<dbReference type="Proteomes" id="UP001501468">
    <property type="component" value="Unassembled WGS sequence"/>
</dbReference>
<dbReference type="InterPro" id="IPR041617">
    <property type="entry name" value="TPR_MalT"/>
</dbReference>
<dbReference type="InterPro" id="IPR000792">
    <property type="entry name" value="Tscrpt_reg_LuxR_C"/>
</dbReference>
<dbReference type="InterPro" id="IPR027417">
    <property type="entry name" value="P-loop_NTPase"/>
</dbReference>
<dbReference type="InterPro" id="IPR011990">
    <property type="entry name" value="TPR-like_helical_dom_sf"/>
</dbReference>
<evidence type="ECO:0000256" key="3">
    <source>
        <dbReference type="ARBA" id="ARBA00023163"/>
    </source>
</evidence>
<dbReference type="InterPro" id="IPR036388">
    <property type="entry name" value="WH-like_DNA-bd_sf"/>
</dbReference>
<accession>A0ABP7DRK3</accession>
<dbReference type="PROSITE" id="PS50043">
    <property type="entry name" value="HTH_LUXR_2"/>
    <property type="match status" value="1"/>
</dbReference>
<proteinExistence type="predicted"/>
<dbReference type="SUPFAM" id="SSF48452">
    <property type="entry name" value="TPR-like"/>
    <property type="match status" value="2"/>
</dbReference>
<dbReference type="Gene3D" id="3.40.50.300">
    <property type="entry name" value="P-loop containing nucleotide triphosphate hydrolases"/>
    <property type="match status" value="1"/>
</dbReference>
<dbReference type="InterPro" id="IPR059106">
    <property type="entry name" value="WHD_MalT"/>
</dbReference>
<dbReference type="Pfam" id="PF00196">
    <property type="entry name" value="GerE"/>
    <property type="match status" value="1"/>
</dbReference>
<keyword evidence="1" id="KW-0805">Transcription regulation</keyword>
<evidence type="ECO:0000256" key="1">
    <source>
        <dbReference type="ARBA" id="ARBA00023015"/>
    </source>
</evidence>
<dbReference type="Pfam" id="PF25873">
    <property type="entry name" value="WHD_MalT"/>
    <property type="match status" value="1"/>
</dbReference>
<reference evidence="6" key="1">
    <citation type="journal article" date="2019" name="Int. J. Syst. Evol. Microbiol.">
        <title>The Global Catalogue of Microorganisms (GCM) 10K type strain sequencing project: providing services to taxonomists for standard genome sequencing and annotation.</title>
        <authorList>
            <consortium name="The Broad Institute Genomics Platform"/>
            <consortium name="The Broad Institute Genome Sequencing Center for Infectious Disease"/>
            <person name="Wu L."/>
            <person name="Ma J."/>
        </authorList>
    </citation>
    <scope>NUCLEOTIDE SEQUENCE [LARGE SCALE GENOMIC DNA]</scope>
    <source>
        <strain evidence="6">JCM 17125</strain>
    </source>
</reference>
<name>A0ABP7DRK3_9MICO</name>
<evidence type="ECO:0000259" key="4">
    <source>
        <dbReference type="PROSITE" id="PS50043"/>
    </source>
</evidence>
<dbReference type="PANTHER" id="PTHR44688">
    <property type="entry name" value="DNA-BINDING TRANSCRIPTIONAL ACTIVATOR DEVR_DOSR"/>
    <property type="match status" value="1"/>
</dbReference>
<feature type="domain" description="HTH luxR-type" evidence="4">
    <location>
        <begin position="831"/>
        <end position="896"/>
    </location>
</feature>
<evidence type="ECO:0000313" key="6">
    <source>
        <dbReference type="Proteomes" id="UP001501468"/>
    </source>
</evidence>
<keyword evidence="3" id="KW-0804">Transcription</keyword>
<dbReference type="PANTHER" id="PTHR44688:SF16">
    <property type="entry name" value="DNA-BINDING TRANSCRIPTIONAL ACTIVATOR DEVR_DOSR"/>
    <property type="match status" value="1"/>
</dbReference>
<evidence type="ECO:0000256" key="2">
    <source>
        <dbReference type="ARBA" id="ARBA00023125"/>
    </source>
</evidence>
<dbReference type="InterPro" id="IPR016032">
    <property type="entry name" value="Sig_transdc_resp-reg_C-effctor"/>
</dbReference>
<dbReference type="CDD" id="cd06170">
    <property type="entry name" value="LuxR_C_like"/>
    <property type="match status" value="1"/>
</dbReference>
<dbReference type="Gene3D" id="1.10.10.10">
    <property type="entry name" value="Winged helix-like DNA-binding domain superfamily/Winged helix DNA-binding domain"/>
    <property type="match status" value="1"/>
</dbReference>
<dbReference type="PRINTS" id="PR00038">
    <property type="entry name" value="HTHLUXR"/>
</dbReference>
<dbReference type="SUPFAM" id="SSF52540">
    <property type="entry name" value="P-loop containing nucleoside triphosphate hydrolases"/>
    <property type="match status" value="1"/>
</dbReference>
<organism evidence="5 6">
    <name type="scientific">Terrabacter ginsenosidimutans</name>
    <dbReference type="NCBI Taxonomy" id="490575"/>
    <lineage>
        <taxon>Bacteria</taxon>
        <taxon>Bacillati</taxon>
        <taxon>Actinomycetota</taxon>
        <taxon>Actinomycetes</taxon>
        <taxon>Micrococcales</taxon>
        <taxon>Intrasporangiaceae</taxon>
        <taxon>Terrabacter</taxon>
    </lineage>
</organism>
<keyword evidence="2" id="KW-0238">DNA-binding</keyword>
<evidence type="ECO:0000313" key="5">
    <source>
        <dbReference type="EMBL" id="GAA3709279.1"/>
    </source>
</evidence>
<gene>
    <name evidence="5" type="ORF">GCM10022399_27550</name>
</gene>
<dbReference type="RefSeq" id="WP_344947453.1">
    <property type="nucleotide sequence ID" value="NZ_BAABDC010000004.1"/>
</dbReference>
<keyword evidence="6" id="KW-1185">Reference proteome</keyword>
<dbReference type="Gene3D" id="1.25.40.10">
    <property type="entry name" value="Tetratricopeptide repeat domain"/>
    <property type="match status" value="1"/>
</dbReference>
<dbReference type="SUPFAM" id="SSF46894">
    <property type="entry name" value="C-terminal effector domain of the bipartite response regulators"/>
    <property type="match status" value="1"/>
</dbReference>